<dbReference type="AlphaFoldDB" id="A0A803QRF1"/>
<dbReference type="Pfam" id="PF13966">
    <property type="entry name" value="zf-RVT"/>
    <property type="match status" value="1"/>
</dbReference>
<dbReference type="PANTHER" id="PTHR33116:SF84">
    <property type="entry name" value="RNA-DIRECTED DNA POLYMERASE"/>
    <property type="match status" value="1"/>
</dbReference>
<dbReference type="PANTHER" id="PTHR33116">
    <property type="entry name" value="REVERSE TRANSCRIPTASE ZINC-BINDING DOMAIN-CONTAINING PROTEIN-RELATED-RELATED"/>
    <property type="match status" value="1"/>
</dbReference>
<protein>
    <recommendedName>
        <fullName evidence="1">Reverse transcriptase zinc-binding domain-containing protein</fullName>
    </recommendedName>
</protein>
<dbReference type="InterPro" id="IPR036691">
    <property type="entry name" value="Endo/exonu/phosph_ase_sf"/>
</dbReference>
<feature type="domain" description="Reverse transcriptase zinc-binding" evidence="1">
    <location>
        <begin position="790"/>
        <end position="868"/>
    </location>
</feature>
<evidence type="ECO:0000313" key="3">
    <source>
        <dbReference type="Proteomes" id="UP000596661"/>
    </source>
</evidence>
<dbReference type="SUPFAM" id="SSF56219">
    <property type="entry name" value="DNase I-like"/>
    <property type="match status" value="1"/>
</dbReference>
<dbReference type="Proteomes" id="UP000596661">
    <property type="component" value="Unassembled WGS sequence"/>
</dbReference>
<dbReference type="EnsemblPlants" id="evm.model.ctgX10.4">
    <property type="protein sequence ID" value="cds.evm.model.ctgX10.4"/>
    <property type="gene ID" value="evm.TU.ctgX10.4"/>
</dbReference>
<proteinExistence type="predicted"/>
<evidence type="ECO:0000313" key="2">
    <source>
        <dbReference type="EnsemblPlants" id="cds.evm.model.ctgX10.4"/>
    </source>
</evidence>
<organism evidence="2 3">
    <name type="scientific">Cannabis sativa</name>
    <name type="common">Hemp</name>
    <name type="synonym">Marijuana</name>
    <dbReference type="NCBI Taxonomy" id="3483"/>
    <lineage>
        <taxon>Eukaryota</taxon>
        <taxon>Viridiplantae</taxon>
        <taxon>Streptophyta</taxon>
        <taxon>Embryophyta</taxon>
        <taxon>Tracheophyta</taxon>
        <taxon>Spermatophyta</taxon>
        <taxon>Magnoliopsida</taxon>
        <taxon>eudicotyledons</taxon>
        <taxon>Gunneridae</taxon>
        <taxon>Pentapetalae</taxon>
        <taxon>rosids</taxon>
        <taxon>fabids</taxon>
        <taxon>Rosales</taxon>
        <taxon>Cannabaceae</taxon>
        <taxon>Cannabis</taxon>
    </lineage>
</organism>
<keyword evidence="3" id="KW-1185">Reference proteome</keyword>
<dbReference type="Gene3D" id="3.60.10.10">
    <property type="entry name" value="Endonuclease/exonuclease/phosphatase"/>
    <property type="match status" value="1"/>
</dbReference>
<accession>A0A803QRF1</accession>
<name>A0A803QRF1_CANSA</name>
<reference evidence="2" key="1">
    <citation type="submission" date="2021-03" db="UniProtKB">
        <authorList>
            <consortium name="EnsemblPlants"/>
        </authorList>
    </citation>
    <scope>IDENTIFICATION</scope>
</reference>
<dbReference type="Gramene" id="evm.model.ctgX10.4">
    <property type="protein sequence ID" value="cds.evm.model.ctgX10.4"/>
    <property type="gene ID" value="evm.TU.ctgX10.4"/>
</dbReference>
<sequence>MIDKVTQERSMVKFSRILVESHIVANCNKEKRVVWKKKPATGKETKETMNIDHPLVDNPGNNSEQENREEVAKVVAVQVLQARPIEKWRGGRLLMLLVVVGLLLKELLGDKWKQSLISSRILLIWKDKLVGVDIISENAQMVHCKVKFTGQKHGFMVTVVYRSNSMEDRKSLWESLASIGTMKDSWIIFGDFNAMFSFHDICGGRPIRNNDIVDAQSWLALGQVEEFKSSSSFYTWTKKHEVGDRIYSKLDRVFINSIWLNNFPNSDACFKWEVIVDHCLRLIRNEVKCNIGVKPFRFGNDCLSYNGFASTVMEQWNKKVAGCGLDSLMQRLFRVKHALKNFNRKEVGDVITDYRKAKEDYCKIQEAAALNPNDRQQQLEVSVKQQRFQAAKDKFQQNLRQQSKVNWIKFSDENTIYFHAVMRKRRLENEITTGVNAWIWSKKKNLIKPFNKGDVNKALFSIHSTKSPGLDGFGYGFYKDLWDKIGNDVSKAVLDFFVNGKLPNSLNETVFSLIPKIENPSSTKDYRSIAYCNTVYKCILKMMYSRLSEVLPSIVSDNKDKKGYGFHPLCKHLRSTNLCFADDLVIFCKGNYNSVRLTFEAFHKFCDATGLSANTSKCHIYFGGVSEEVKSKILDLVQIEEGSFPLKYLGVNLRPTKWKVTDCGIILDKVNKNLNYWASINLSFPGHAQLIHSVLLRIRNFWMSIFIIPSKITAAIDKSCRDYLWGITGIGDCLWVKRINSGYLKEYDIWSYPQKMDDSWYFKKILSLRETMDEARMCLAVKGNKLRAKMYYDLLVEVDKVDYARAVWDKRIVPKHRFLSSQIANTQLLPRDFLSQIMTISRTLCPVCEVEFETHDHLFFTCSFAKQVVAFVVGLLVVVAAA</sequence>
<evidence type="ECO:0000259" key="1">
    <source>
        <dbReference type="Pfam" id="PF13966"/>
    </source>
</evidence>
<dbReference type="InterPro" id="IPR026960">
    <property type="entry name" value="RVT-Znf"/>
</dbReference>